<organism evidence="1">
    <name type="scientific">Cladocopium goreaui</name>
    <dbReference type="NCBI Taxonomy" id="2562237"/>
    <lineage>
        <taxon>Eukaryota</taxon>
        <taxon>Sar</taxon>
        <taxon>Alveolata</taxon>
        <taxon>Dinophyceae</taxon>
        <taxon>Suessiales</taxon>
        <taxon>Symbiodiniaceae</taxon>
        <taxon>Cladocopium</taxon>
    </lineage>
</organism>
<dbReference type="EMBL" id="CAMXCT020005946">
    <property type="protein sequence ID" value="CAL1166997.1"/>
    <property type="molecule type" value="Genomic_DNA"/>
</dbReference>
<accession>A0A9P1DQG2</accession>
<keyword evidence="3" id="KW-1185">Reference proteome</keyword>
<dbReference type="AlphaFoldDB" id="A0A9P1DQG2"/>
<reference evidence="2 3" key="2">
    <citation type="submission" date="2024-05" db="EMBL/GenBank/DDBJ databases">
        <authorList>
            <person name="Chen Y."/>
            <person name="Shah S."/>
            <person name="Dougan E. K."/>
            <person name="Thang M."/>
            <person name="Chan C."/>
        </authorList>
    </citation>
    <scope>NUCLEOTIDE SEQUENCE [LARGE SCALE GENOMIC DNA]</scope>
</reference>
<dbReference type="EMBL" id="CAMXCT010005946">
    <property type="protein sequence ID" value="CAI4013622.1"/>
    <property type="molecule type" value="Genomic_DNA"/>
</dbReference>
<evidence type="ECO:0000313" key="2">
    <source>
        <dbReference type="EMBL" id="CAL4800934.1"/>
    </source>
</evidence>
<comment type="caution">
    <text evidence="1">The sequence shown here is derived from an EMBL/GenBank/DDBJ whole genome shotgun (WGS) entry which is preliminary data.</text>
</comment>
<evidence type="ECO:0000313" key="1">
    <source>
        <dbReference type="EMBL" id="CAI4013622.1"/>
    </source>
</evidence>
<dbReference type="Proteomes" id="UP001152797">
    <property type="component" value="Unassembled WGS sequence"/>
</dbReference>
<dbReference type="EMBL" id="CAMXCT030005946">
    <property type="protein sequence ID" value="CAL4800934.1"/>
    <property type="molecule type" value="Genomic_DNA"/>
</dbReference>
<evidence type="ECO:0000313" key="3">
    <source>
        <dbReference type="Proteomes" id="UP001152797"/>
    </source>
</evidence>
<gene>
    <name evidence="1" type="ORF">C1SCF055_LOCUS38579</name>
</gene>
<sequence length="121" mass="13279">MLQNTMDLLELDLLSDSELHSTCSAFFGGRKSMAAQRTHRELAPTYAAGKSSCLGAESATGRPEDLDFGAYSEANAELWSWCFGPLQQQSHAMSVFKNANRTGLTLSMPSSQTWFVFLCTD</sequence>
<proteinExistence type="predicted"/>
<name>A0A9P1DQG2_9DINO</name>
<protein>
    <submittedName>
        <fullName evidence="1">Uncharacterized protein</fullName>
    </submittedName>
</protein>
<reference evidence="1" key="1">
    <citation type="submission" date="2022-10" db="EMBL/GenBank/DDBJ databases">
        <authorList>
            <person name="Chen Y."/>
            <person name="Dougan E. K."/>
            <person name="Chan C."/>
            <person name="Rhodes N."/>
            <person name="Thang M."/>
        </authorList>
    </citation>
    <scope>NUCLEOTIDE SEQUENCE</scope>
</reference>